<dbReference type="Pfam" id="PF18052">
    <property type="entry name" value="Rx_N"/>
    <property type="match status" value="1"/>
</dbReference>
<evidence type="ECO:0000256" key="2">
    <source>
        <dbReference type="ARBA" id="ARBA00022741"/>
    </source>
</evidence>
<dbReference type="InterPro" id="IPR038005">
    <property type="entry name" value="RX-like_CC"/>
</dbReference>
<evidence type="ECO:0000259" key="4">
    <source>
        <dbReference type="Pfam" id="PF18052"/>
    </source>
</evidence>
<dbReference type="GO" id="GO:0000166">
    <property type="term" value="F:nucleotide binding"/>
    <property type="evidence" value="ECO:0007669"/>
    <property type="project" value="UniProtKB-KW"/>
</dbReference>
<evidence type="ECO:0000313" key="6">
    <source>
        <dbReference type="Proteomes" id="UP000737018"/>
    </source>
</evidence>
<dbReference type="EMBL" id="JRKL02001882">
    <property type="protein sequence ID" value="KAF3961527.1"/>
    <property type="molecule type" value="Genomic_DNA"/>
</dbReference>
<feature type="domain" description="Disease resistance N-terminal" evidence="4">
    <location>
        <begin position="9"/>
        <end position="96"/>
    </location>
</feature>
<comment type="caution">
    <text evidence="5">The sequence shown here is derived from an EMBL/GenBank/DDBJ whole genome shotgun (WGS) entry which is preliminary data.</text>
</comment>
<name>A0A8J4VLH0_9ROSI</name>
<accession>A0A8J4VLH0</accession>
<dbReference type="InterPro" id="IPR041118">
    <property type="entry name" value="Rx_N"/>
</dbReference>
<keyword evidence="6" id="KW-1185">Reference proteome</keyword>
<keyword evidence="2" id="KW-0547">Nucleotide-binding</keyword>
<evidence type="ECO:0000256" key="3">
    <source>
        <dbReference type="ARBA" id="ARBA00022821"/>
    </source>
</evidence>
<dbReference type="AlphaFoldDB" id="A0A8J4VLH0"/>
<dbReference type="Proteomes" id="UP000737018">
    <property type="component" value="Unassembled WGS sequence"/>
</dbReference>
<gene>
    <name evidence="5" type="ORF">CMV_013863</name>
</gene>
<dbReference type="Gene3D" id="1.20.5.4130">
    <property type="match status" value="1"/>
</dbReference>
<proteinExistence type="predicted"/>
<organism evidence="5 6">
    <name type="scientific">Castanea mollissima</name>
    <name type="common">Chinese chestnut</name>
    <dbReference type="NCBI Taxonomy" id="60419"/>
    <lineage>
        <taxon>Eukaryota</taxon>
        <taxon>Viridiplantae</taxon>
        <taxon>Streptophyta</taxon>
        <taxon>Embryophyta</taxon>
        <taxon>Tracheophyta</taxon>
        <taxon>Spermatophyta</taxon>
        <taxon>Magnoliopsida</taxon>
        <taxon>eudicotyledons</taxon>
        <taxon>Gunneridae</taxon>
        <taxon>Pentapetalae</taxon>
        <taxon>rosids</taxon>
        <taxon>fabids</taxon>
        <taxon>Fagales</taxon>
        <taxon>Fagaceae</taxon>
        <taxon>Castanea</taxon>
    </lineage>
</organism>
<dbReference type="OrthoDB" id="1933539at2759"/>
<dbReference type="CDD" id="cd14798">
    <property type="entry name" value="RX-CC_like"/>
    <property type="match status" value="1"/>
</dbReference>
<dbReference type="GO" id="GO:0006952">
    <property type="term" value="P:defense response"/>
    <property type="evidence" value="ECO:0007669"/>
    <property type="project" value="UniProtKB-KW"/>
</dbReference>
<sequence>MADAILYGVVQTIIESLGSSTLNRIGSIWGVNDELEKMKNTISTIQAVLEDAEEQQVKNHQVKDWLMKLRDAAFDADDLLSEFTTHVLQQEVMDGHKIVKKLNYCIRFLEIF</sequence>
<evidence type="ECO:0000313" key="5">
    <source>
        <dbReference type="EMBL" id="KAF3961527.1"/>
    </source>
</evidence>
<reference evidence="5" key="1">
    <citation type="submission" date="2020-03" db="EMBL/GenBank/DDBJ databases">
        <title>Castanea mollissima Vanexum genome sequencing.</title>
        <authorList>
            <person name="Staton M."/>
        </authorList>
    </citation>
    <scope>NUCLEOTIDE SEQUENCE</scope>
    <source>
        <tissue evidence="5">Leaf</tissue>
    </source>
</reference>
<keyword evidence="1" id="KW-0677">Repeat</keyword>
<keyword evidence="3" id="KW-0611">Plant defense</keyword>
<protein>
    <recommendedName>
        <fullName evidence="4">Disease resistance N-terminal domain-containing protein</fullName>
    </recommendedName>
</protein>
<evidence type="ECO:0000256" key="1">
    <source>
        <dbReference type="ARBA" id="ARBA00022737"/>
    </source>
</evidence>